<dbReference type="PROSITE" id="PS51898">
    <property type="entry name" value="TYR_RECOMBINASE"/>
    <property type="match status" value="1"/>
</dbReference>
<dbReference type="Pfam" id="PF00589">
    <property type="entry name" value="Phage_integrase"/>
    <property type="match status" value="1"/>
</dbReference>
<feature type="domain" description="Tyr recombinase" evidence="3">
    <location>
        <begin position="99"/>
        <end position="304"/>
    </location>
</feature>
<proteinExistence type="predicted"/>
<evidence type="ECO:0000313" key="5">
    <source>
        <dbReference type="Proteomes" id="UP000176562"/>
    </source>
</evidence>
<dbReference type="Proteomes" id="UP000176562">
    <property type="component" value="Plasmid pEJ01"/>
</dbReference>
<dbReference type="GO" id="GO:0003677">
    <property type="term" value="F:DNA binding"/>
    <property type="evidence" value="ECO:0007669"/>
    <property type="project" value="InterPro"/>
</dbReference>
<organism evidence="4 5">
    <name type="scientific">Rhodobacter xanthinilyticus</name>
    <dbReference type="NCBI Taxonomy" id="1850250"/>
    <lineage>
        <taxon>Bacteria</taxon>
        <taxon>Pseudomonadati</taxon>
        <taxon>Pseudomonadota</taxon>
        <taxon>Alphaproteobacteria</taxon>
        <taxon>Rhodobacterales</taxon>
        <taxon>Rhodobacter group</taxon>
        <taxon>Rhodobacter</taxon>
    </lineage>
</organism>
<dbReference type="InterPro" id="IPR050090">
    <property type="entry name" value="Tyrosine_recombinase_XerCD"/>
</dbReference>
<dbReference type="SUPFAM" id="SSF56349">
    <property type="entry name" value="DNA breaking-rejoining enzymes"/>
    <property type="match status" value="1"/>
</dbReference>
<reference evidence="4 5" key="1">
    <citation type="submission" date="2016-10" db="EMBL/GenBank/DDBJ databases">
        <title>Rhodobacter sp. LPB0142, isolated from sea water.</title>
        <authorList>
            <person name="Kim E."/>
            <person name="Yi H."/>
        </authorList>
    </citation>
    <scope>NUCLEOTIDE SEQUENCE [LARGE SCALE GENOMIC DNA]</scope>
    <source>
        <strain evidence="4 5">LPB0142</strain>
        <plasmid evidence="5">Plasmid pej01</plasmid>
    </source>
</reference>
<sequence length="318" mass="35666">MKLGVAIEHYVEWRQAHGAKFTTARNLLRQFLRHVGDEIECDDISTDQVLSFLIGQGPRTRHRDSKAYALAGFWRFAISRDYAGSSPLPASEGPRPLLAPPHIYSRIQLQRLFDLRNIEIALGRAKQLDPITFRTLLLLLYGAGLRYSEATGLARENVDMSTSVLTIRDTKFQKSRLVPFGLSLAKVLVDHLLQPAGKRYAKDGTAFLLSNRDGTRLASSTVQAAFDRLRRTADVRGSVGGRVAPRLHDLRHTFAVHRLTTWYRQGADVQRLMPVLSTYLGHSDLEGTKIYLTMTPELLSQASRRFALYAHGGDDARA</sequence>
<dbReference type="GO" id="GO:0015074">
    <property type="term" value="P:DNA integration"/>
    <property type="evidence" value="ECO:0007669"/>
    <property type="project" value="UniProtKB-KW"/>
</dbReference>
<dbReference type="RefSeq" id="WP_071167368.1">
    <property type="nucleotide sequence ID" value="NZ_CP017782.1"/>
</dbReference>
<accession>A0A1D9MHI2</accession>
<protein>
    <submittedName>
        <fullName evidence="4">Integrase</fullName>
    </submittedName>
</protein>
<evidence type="ECO:0000259" key="3">
    <source>
        <dbReference type="PROSITE" id="PS51898"/>
    </source>
</evidence>
<dbReference type="PANTHER" id="PTHR30349">
    <property type="entry name" value="PHAGE INTEGRASE-RELATED"/>
    <property type="match status" value="1"/>
</dbReference>
<dbReference type="KEGG" id="rhp:LPB142_17315"/>
<dbReference type="AlphaFoldDB" id="A0A1D9MHI2"/>
<dbReference type="EMBL" id="CP017782">
    <property type="protein sequence ID" value="AOZ71228.1"/>
    <property type="molecule type" value="Genomic_DNA"/>
</dbReference>
<dbReference type="PANTHER" id="PTHR30349:SF64">
    <property type="entry name" value="PROPHAGE INTEGRASE INTD-RELATED"/>
    <property type="match status" value="1"/>
</dbReference>
<dbReference type="InterPro" id="IPR013762">
    <property type="entry name" value="Integrase-like_cat_sf"/>
</dbReference>
<keyword evidence="4" id="KW-0614">Plasmid</keyword>
<keyword evidence="2" id="KW-0233">DNA recombination</keyword>
<dbReference type="InterPro" id="IPR011010">
    <property type="entry name" value="DNA_brk_join_enz"/>
</dbReference>
<gene>
    <name evidence="4" type="ORF">LPB142_17315</name>
</gene>
<dbReference type="Gene3D" id="1.10.443.10">
    <property type="entry name" value="Intergrase catalytic core"/>
    <property type="match status" value="1"/>
</dbReference>
<dbReference type="GO" id="GO:0006310">
    <property type="term" value="P:DNA recombination"/>
    <property type="evidence" value="ECO:0007669"/>
    <property type="project" value="UniProtKB-KW"/>
</dbReference>
<geneLocation type="plasmid" evidence="5">
    <name>pej01</name>
</geneLocation>
<evidence type="ECO:0000313" key="4">
    <source>
        <dbReference type="EMBL" id="AOZ71228.1"/>
    </source>
</evidence>
<dbReference type="InterPro" id="IPR002104">
    <property type="entry name" value="Integrase_catalytic"/>
</dbReference>
<evidence type="ECO:0000256" key="2">
    <source>
        <dbReference type="ARBA" id="ARBA00023172"/>
    </source>
</evidence>
<keyword evidence="1" id="KW-0229">DNA integration</keyword>
<evidence type="ECO:0000256" key="1">
    <source>
        <dbReference type="ARBA" id="ARBA00022908"/>
    </source>
</evidence>
<name>A0A1D9MHI2_9RHOB</name>
<keyword evidence="5" id="KW-1185">Reference proteome</keyword>